<protein>
    <submittedName>
        <fullName evidence="2">Uncharacterized protein</fullName>
    </submittedName>
</protein>
<dbReference type="Proteomes" id="UP000030760">
    <property type="component" value="Unassembled WGS sequence"/>
</dbReference>
<accession>M3E893</accession>
<proteinExistence type="predicted"/>
<gene>
    <name evidence="2" type="ORF">SBD_6873</name>
</gene>
<evidence type="ECO:0000313" key="3">
    <source>
        <dbReference type="Proteomes" id="UP000030760"/>
    </source>
</evidence>
<evidence type="ECO:0000256" key="1">
    <source>
        <dbReference type="SAM" id="MobiDB-lite"/>
    </source>
</evidence>
<feature type="compositionally biased region" description="Basic and acidic residues" evidence="1">
    <location>
        <begin position="91"/>
        <end position="116"/>
    </location>
</feature>
<evidence type="ECO:0000313" key="2">
    <source>
        <dbReference type="EMBL" id="EMF52351.1"/>
    </source>
</evidence>
<sequence length="205" mass="22764">MTAVVGKEIGGLVTGPDQFGMAMQKYGGLYFSRVHITEQRGLYARPFAGGFPVLHRREKRHSMSRRGGFLDDVAQDIIPAVTVHHHQRLDARAAQRRGDVADHRVQGRRGDADGARPGRVLVRAGDGHRRQEMHRIRGRYLPGYGAGDEGVGGQRQVRAVLLVAADGEHRDLRTGRPLPPRADVRGGVRRNKTRTAHLYTAFRLC</sequence>
<reference evidence="3" key="1">
    <citation type="journal article" date="2013" name="Genome Announc.">
        <title>Draft Genome Sequence of Streptomyces bottropensis ATCC 25435, a Bottromycin-Producing Actinomycete.</title>
        <authorList>
            <person name="Zhang H."/>
            <person name="Zhou W."/>
            <person name="Zhuang Y."/>
            <person name="Liang X."/>
            <person name="Liu T."/>
        </authorList>
    </citation>
    <scope>NUCLEOTIDE SEQUENCE [LARGE SCALE GENOMIC DNA]</scope>
    <source>
        <strain evidence="3">ATCC 25435</strain>
    </source>
</reference>
<dbReference type="EMBL" id="KB405095">
    <property type="protein sequence ID" value="EMF52351.1"/>
    <property type="molecule type" value="Genomic_DNA"/>
</dbReference>
<name>M3E893_9ACTN</name>
<dbReference type="AlphaFoldDB" id="M3E893"/>
<feature type="region of interest" description="Disordered" evidence="1">
    <location>
        <begin position="91"/>
        <end position="118"/>
    </location>
</feature>
<organism evidence="2 3">
    <name type="scientific">Streptomyces bottropensis ATCC 25435</name>
    <dbReference type="NCBI Taxonomy" id="1054862"/>
    <lineage>
        <taxon>Bacteria</taxon>
        <taxon>Bacillati</taxon>
        <taxon>Actinomycetota</taxon>
        <taxon>Actinomycetes</taxon>
        <taxon>Kitasatosporales</taxon>
        <taxon>Streptomycetaceae</taxon>
        <taxon>Streptomyces</taxon>
    </lineage>
</organism>